<dbReference type="RefSeq" id="WP_064451003.1">
    <property type="nucleotide sequence ID" value="NZ_CP015600.1"/>
</dbReference>
<feature type="region of interest" description="Disordered" evidence="1">
    <location>
        <begin position="279"/>
        <end position="343"/>
    </location>
</feature>
<reference evidence="2 3" key="1">
    <citation type="submission" date="2016-05" db="EMBL/GenBank/DDBJ databases">
        <title>Complete genome sequence of Pseudomonas antarctica PAMC 27494.</title>
        <authorList>
            <person name="Lee J."/>
        </authorList>
    </citation>
    <scope>NUCLEOTIDE SEQUENCE [LARGE SCALE GENOMIC DNA]</scope>
    <source>
        <strain evidence="2 3">PAMC 27494</strain>
    </source>
</reference>
<name>A0A172YWL3_9PSED</name>
<accession>A0A172YWL3</accession>
<dbReference type="AlphaFoldDB" id="A0A172YWL3"/>
<feature type="compositionally biased region" description="Low complexity" evidence="1">
    <location>
        <begin position="313"/>
        <end position="323"/>
    </location>
</feature>
<dbReference type="KEGG" id="panr:A7J50_1235"/>
<dbReference type="PATRIC" id="fig|219572.3.peg.1257"/>
<sequence length="619" mass="64098">MQDKYSLANAMAKDGRDIFGSADGANDADILSSGALGPEKTVDIKALEPLSGMVLELANAGLKLNEFAQSLGVLRENVDSLATSLSSLKAADAPLVNTQVHTDTTKVAEFKSTRSEDRRITREAMTVGSGQVLDPVAALRYANAHRSFDATATSEKSTTVLREESSASEKRLSKTLEPVSVLLEPTWLQVKTGVMNTANDLASESPVMAKTVKTAEAVILPVVSPVFTGFFSGLGETIKTRVTGNLIDVTLGKLGGGAGKLFKDKGFEKEKSCCCSAAAEKPITSSRSAPGGSSRKKNSRKPQSENPKKSPNPKKSQNTPKKQTSAPKPAATRRSPAKGGGWVASLRGVGERLSKWFPQQQSVGFHAGAATPGLQPRAASTNRRKKNTASSQSSTGRGPGLIEALERGLVPLPAEGSANTPSRMQPVSREHLPAPTARSLKMPASGVWGAMGKLESSAARRLGPLKYVDTAMDVVQGVRNGDAKAVGSGLSSAGGAWAGASAGAAIGTLVFPGVGTAVGGAIGGLLGSEAGAWLGDKLFSSSDRLPAPNAVSKELNAARTDNVQVTIAPSIQITGVNPADAQQVVNQVIQALQFQCMPMVTDSLGIRRNAALADPSGGD</sequence>
<dbReference type="Proteomes" id="UP000077829">
    <property type="component" value="Chromosome"/>
</dbReference>
<dbReference type="STRING" id="219572.A7J50_1235"/>
<evidence type="ECO:0000313" key="2">
    <source>
        <dbReference type="EMBL" id="ANF84673.1"/>
    </source>
</evidence>
<proteinExistence type="predicted"/>
<organism evidence="2 3">
    <name type="scientific">Pseudomonas antarctica</name>
    <dbReference type="NCBI Taxonomy" id="219572"/>
    <lineage>
        <taxon>Bacteria</taxon>
        <taxon>Pseudomonadati</taxon>
        <taxon>Pseudomonadota</taxon>
        <taxon>Gammaproteobacteria</taxon>
        <taxon>Pseudomonadales</taxon>
        <taxon>Pseudomonadaceae</taxon>
        <taxon>Pseudomonas</taxon>
    </lineage>
</organism>
<dbReference type="EMBL" id="CP015600">
    <property type="protein sequence ID" value="ANF84673.1"/>
    <property type="molecule type" value="Genomic_DNA"/>
</dbReference>
<dbReference type="PANTHER" id="PTHR21525">
    <property type="entry name" value="MOTILE SPERM PROTEIN"/>
    <property type="match status" value="1"/>
</dbReference>
<gene>
    <name evidence="2" type="ORF">A7J50_1235</name>
</gene>
<feature type="region of interest" description="Disordered" evidence="1">
    <location>
        <begin position="367"/>
        <end position="400"/>
    </location>
</feature>
<evidence type="ECO:0000256" key="1">
    <source>
        <dbReference type="SAM" id="MobiDB-lite"/>
    </source>
</evidence>
<protein>
    <submittedName>
        <fullName evidence="2">Phage tail length tape measure protein</fullName>
    </submittedName>
</protein>
<dbReference type="PANTHER" id="PTHR21525:SF9">
    <property type="entry name" value="CHANNEL_COLICIN DOMAIN-CONTAINING PROTEIN"/>
    <property type="match status" value="1"/>
</dbReference>
<evidence type="ECO:0000313" key="3">
    <source>
        <dbReference type="Proteomes" id="UP000077829"/>
    </source>
</evidence>
<feature type="region of interest" description="Disordered" evidence="1">
    <location>
        <begin position="412"/>
        <end position="434"/>
    </location>
</feature>